<proteinExistence type="predicted"/>
<evidence type="ECO:0000313" key="1">
    <source>
        <dbReference type="EMBL" id="QJA60133.1"/>
    </source>
</evidence>
<dbReference type="EMBL" id="MT141397">
    <property type="protein sequence ID" value="QJA60133.1"/>
    <property type="molecule type" value="Genomic_DNA"/>
</dbReference>
<accession>A0A6M3IRQ2</accession>
<organism evidence="1">
    <name type="scientific">viral metagenome</name>
    <dbReference type="NCBI Taxonomy" id="1070528"/>
    <lineage>
        <taxon>unclassified sequences</taxon>
        <taxon>metagenomes</taxon>
        <taxon>organismal metagenomes</taxon>
    </lineage>
</organism>
<dbReference type="AlphaFoldDB" id="A0A6M3IRQ2"/>
<sequence length="83" mass="10260">MKELQIRCESTHQLYRHQGLKNLVEFLFRTPQGRRRAWKFVAFLRRNPWLEKKLRGELYWEQTVVEEGDNMPIYTTVEYKQED</sequence>
<protein>
    <submittedName>
        <fullName evidence="1">Uncharacterized protein</fullName>
    </submittedName>
</protein>
<name>A0A6M3IRQ2_9ZZZZ</name>
<gene>
    <name evidence="1" type="ORF">MM415B01181_0006</name>
</gene>
<reference evidence="1" key="1">
    <citation type="submission" date="2020-03" db="EMBL/GenBank/DDBJ databases">
        <title>The deep terrestrial virosphere.</title>
        <authorList>
            <person name="Holmfeldt K."/>
            <person name="Nilsson E."/>
            <person name="Simone D."/>
            <person name="Lopez-Fernandez M."/>
            <person name="Wu X."/>
            <person name="de Brujin I."/>
            <person name="Lundin D."/>
            <person name="Andersson A."/>
            <person name="Bertilsson S."/>
            <person name="Dopson M."/>
        </authorList>
    </citation>
    <scope>NUCLEOTIDE SEQUENCE</scope>
    <source>
        <strain evidence="1">MM415B01181</strain>
    </source>
</reference>